<protein>
    <submittedName>
        <fullName evidence="2">Uncharacterized protein</fullName>
    </submittedName>
</protein>
<sequence>MDVTENTEEQKQNSSTQSRRDSCKSRSSEIDESTEVKPPPHFVIRPADTCVLTDDTAILEAHISGDPKPIVR</sequence>
<accession>A0A9Q0RTH6</accession>
<evidence type="ECO:0000313" key="2">
    <source>
        <dbReference type="EMBL" id="KAJ6633100.1"/>
    </source>
</evidence>
<dbReference type="Proteomes" id="UP001151699">
    <property type="component" value="Unassembled WGS sequence"/>
</dbReference>
<reference evidence="2" key="1">
    <citation type="submission" date="2022-07" db="EMBL/GenBank/DDBJ databases">
        <authorList>
            <person name="Trinca V."/>
            <person name="Uliana J.V.C."/>
            <person name="Torres T.T."/>
            <person name="Ward R.J."/>
            <person name="Monesi N."/>
        </authorList>
    </citation>
    <scope>NUCLEOTIDE SEQUENCE</scope>
    <source>
        <strain evidence="2">HSMRA1968</strain>
        <tissue evidence="2">Whole embryos</tissue>
    </source>
</reference>
<evidence type="ECO:0000256" key="1">
    <source>
        <dbReference type="SAM" id="MobiDB-lite"/>
    </source>
</evidence>
<organism evidence="2 3">
    <name type="scientific">Pseudolycoriella hygida</name>
    <dbReference type="NCBI Taxonomy" id="35572"/>
    <lineage>
        <taxon>Eukaryota</taxon>
        <taxon>Metazoa</taxon>
        <taxon>Ecdysozoa</taxon>
        <taxon>Arthropoda</taxon>
        <taxon>Hexapoda</taxon>
        <taxon>Insecta</taxon>
        <taxon>Pterygota</taxon>
        <taxon>Neoptera</taxon>
        <taxon>Endopterygota</taxon>
        <taxon>Diptera</taxon>
        <taxon>Nematocera</taxon>
        <taxon>Sciaroidea</taxon>
        <taxon>Sciaridae</taxon>
        <taxon>Pseudolycoriella</taxon>
    </lineage>
</organism>
<feature type="region of interest" description="Disordered" evidence="1">
    <location>
        <begin position="1"/>
        <end position="42"/>
    </location>
</feature>
<gene>
    <name evidence="2" type="ORF">Bhyg_15654</name>
</gene>
<comment type="caution">
    <text evidence="2">The sequence shown here is derived from an EMBL/GenBank/DDBJ whole genome shotgun (WGS) entry which is preliminary data.</text>
</comment>
<dbReference type="EMBL" id="WJQU01002215">
    <property type="protein sequence ID" value="KAJ6633100.1"/>
    <property type="molecule type" value="Genomic_DNA"/>
</dbReference>
<feature type="compositionally biased region" description="Basic and acidic residues" evidence="1">
    <location>
        <begin position="18"/>
        <end position="29"/>
    </location>
</feature>
<proteinExistence type="predicted"/>
<evidence type="ECO:0000313" key="3">
    <source>
        <dbReference type="Proteomes" id="UP001151699"/>
    </source>
</evidence>
<name>A0A9Q0RTH6_9DIPT</name>
<dbReference type="AlphaFoldDB" id="A0A9Q0RTH6"/>
<feature type="non-terminal residue" evidence="2">
    <location>
        <position position="72"/>
    </location>
</feature>
<keyword evidence="3" id="KW-1185">Reference proteome</keyword>